<feature type="transmembrane region" description="Helical" evidence="1">
    <location>
        <begin position="16"/>
        <end position="34"/>
    </location>
</feature>
<dbReference type="AlphaFoldDB" id="J7G1T7"/>
<feature type="transmembrane region" description="Helical" evidence="1">
    <location>
        <begin position="99"/>
        <end position="120"/>
    </location>
</feature>
<evidence type="ECO:0000256" key="1">
    <source>
        <dbReference type="SAM" id="Phobius"/>
    </source>
</evidence>
<dbReference type="Proteomes" id="UP000243348">
    <property type="component" value="Nucleomorph 2"/>
</dbReference>
<geneLocation type="nucleomorph" evidence="2"/>
<proteinExistence type="predicted"/>
<sequence>MRIIFFPKISTSYLDFSWITQNLCIFFILLLYLVSKYTPIIICQDNLIKKKNKKISVFNDGCNLTSICLPSIFLSFFILNHKKSKKKKKKNEQPYELTIHSQHVLFYELIVLSIGSLLRVKCMSKSTFTDFFLIFFGNLQLFLGNIFFIFFLELLGNGYFSAELSMIFFLTETVEMVFTQKKFTKLCLSCFYRNLKILIKKYFSYSTKFFSLKKKLL</sequence>
<keyword evidence="1" id="KW-0472">Membrane</keyword>
<dbReference type="EMBL" id="CP003681">
    <property type="protein sequence ID" value="AFP65442.1"/>
    <property type="molecule type" value="Genomic_DNA"/>
</dbReference>
<keyword evidence="1" id="KW-0812">Transmembrane</keyword>
<reference evidence="2 3" key="1">
    <citation type="journal article" date="2012" name="Genome Biol. Evol.">
        <title>Nucleomorph genome sequence of the cryptophyte alga Chroomonas mesostigmatica CCMP1168 reveals lineage-specific gene loss and genome complexity.</title>
        <authorList>
            <person name="Moore C.E."/>
            <person name="Curtis B."/>
            <person name="Mills T."/>
            <person name="Tanifuji G."/>
            <person name="Archibald J.M."/>
        </authorList>
    </citation>
    <scope>NUCLEOTIDE SEQUENCE [LARGE SCALE GENOMIC DNA]</scope>
    <source>
        <strain evidence="2 3">CCMP1168</strain>
    </source>
</reference>
<accession>J7G1T7</accession>
<name>J7G1T7_9CRYP</name>
<organism evidence="2 3">
    <name type="scientific">Chroomonas mesostigmatica CCMP1168</name>
    <dbReference type="NCBI Taxonomy" id="1195612"/>
    <lineage>
        <taxon>Eukaryota</taxon>
        <taxon>Cryptophyceae</taxon>
        <taxon>Pyrenomonadales</taxon>
        <taxon>Chroomonadaceae</taxon>
        <taxon>Chroomonas</taxon>
    </lineage>
</organism>
<feature type="transmembrane region" description="Helical" evidence="1">
    <location>
        <begin position="55"/>
        <end position="79"/>
    </location>
</feature>
<keyword evidence="2" id="KW-0542">Nucleomorph</keyword>
<evidence type="ECO:0000313" key="3">
    <source>
        <dbReference type="Proteomes" id="UP000243348"/>
    </source>
</evidence>
<protein>
    <submittedName>
        <fullName evidence="2">Uncharacterized protein</fullName>
    </submittedName>
</protein>
<keyword evidence="1" id="KW-1133">Transmembrane helix</keyword>
<feature type="transmembrane region" description="Helical" evidence="1">
    <location>
        <begin position="132"/>
        <end position="152"/>
    </location>
</feature>
<evidence type="ECO:0000313" key="2">
    <source>
        <dbReference type="EMBL" id="AFP65442.1"/>
    </source>
</evidence>
<gene>
    <name evidence="2" type="ORF">CMESO_270</name>
</gene>